<gene>
    <name evidence="2" type="ORF">GJ744_007738</name>
</gene>
<dbReference type="OrthoDB" id="1920326at2759"/>
<dbReference type="AlphaFoldDB" id="A0A8H7E8Z5"/>
<evidence type="ECO:0008006" key="4">
    <source>
        <dbReference type="Google" id="ProtNLM"/>
    </source>
</evidence>
<dbReference type="Gene3D" id="3.30.420.10">
    <property type="entry name" value="Ribonuclease H-like superfamily/Ribonuclease H"/>
    <property type="match status" value="1"/>
</dbReference>
<dbReference type="Proteomes" id="UP000606974">
    <property type="component" value="Unassembled WGS sequence"/>
</dbReference>
<keyword evidence="3" id="KW-1185">Reference proteome</keyword>
<dbReference type="InterPro" id="IPR012337">
    <property type="entry name" value="RNaseH-like_sf"/>
</dbReference>
<comment type="caution">
    <text evidence="2">The sequence shown here is derived from an EMBL/GenBank/DDBJ whole genome shotgun (WGS) entry which is preliminary data.</text>
</comment>
<sequence length="1083" mass="123857">MPHLEGERFSRPYVTQRKSTAVPQKPSSRPSTIMAVPPKPISKPSTIVAGRRPRDKAIVQPMTDTEGLFRRELGLRSDMDRAPNPVQTGIYKESQVNLLHARKAPALQGPRRQRGKAMASIAKDVRCIEASEQRIRNWDQEDRNLLADRQGRRQLLLRKMEQTNHDYNSKAILFKPHPPQALADNHDQVARANWDLLQEIKRASGDVSRSLVVVTTELSRLLLWSCQVLDEEMRILEPKVLEEAETRRVIKAKMEDREHAEAFLHREARREAWWAHLEETVSLGNEKVRRLADICSELSSLHDDYVSLYQTFSKSLSRYYYSDSSPSRAKELPSQFHATLMNMIEGNSNLTLEAHFLREYQRIRDYGSEPGIFSQRVRYASLHKVAATLLLSSEFLKLHVISWIHTFPGRRISRQELSNAVFINRPVELSFIILQNTTDTNMLTKHFYFGSLSNDHDPAIQIRRAQAAALIPFRELVEGMKSLKYGIEDLIKDWHSKNETIDLCNHKARLGYEIKVFMLLVDWFTALTWRSLQHRVSTRTIFLKPPSRSEALFSPIKFGVPLGYPRRPYWNYNDYRGPQGEKVTVCYARESTSMEMFLAQLQHGGVVSIDVRWAPGREKSSDELRDWFGHNVSVVTLATESQIVVCHFALMTRYRHDQIIPPSLGLLLEDPNIIKVAINIDELQTRFEKYLGINMAGSCDLTSLDASFHSASLKGAPHHGIRTVAGLVKKYFNLDLRRLPQSAGQWLFGISLSKLQCVCSGAYACLRLFFHLSEKMFDRKTEQIIPLNGCSGTTVENLALLFPAVNRDINKFSSERVEVSATEKTHQRATSVIQLPYEETGTIKVSQSRFGHKEIVWKLASELAHEFTKTRFTKTRRSLSFQQSSLRLYYLWHTFELQCDDVEIYSPEPHANVPAAILEVIESAGLPYHPESFKTLQKMALVQFYAGQKISLLEEAWRHSLIQDLSPADLSQRISGLMAVIHGKTTAENWINVAARRDQSQTTQILHQDLLPFAMWHIGGVSVNNISSLLLRSRSSIAESILDEVLQSKSRASFVQLVLEDIAEMTSDPPLWMKRLNLMSKRA</sequence>
<dbReference type="InterPro" id="IPR036397">
    <property type="entry name" value="RNaseH_sf"/>
</dbReference>
<feature type="region of interest" description="Disordered" evidence="1">
    <location>
        <begin position="1"/>
        <end position="42"/>
    </location>
</feature>
<evidence type="ECO:0000313" key="2">
    <source>
        <dbReference type="EMBL" id="KAF7513687.1"/>
    </source>
</evidence>
<accession>A0A8H7E8Z5</accession>
<name>A0A8H7E8Z5_9EURO</name>
<feature type="compositionally biased region" description="Polar residues" evidence="1">
    <location>
        <begin position="16"/>
        <end position="31"/>
    </location>
</feature>
<evidence type="ECO:0000313" key="3">
    <source>
        <dbReference type="Proteomes" id="UP000606974"/>
    </source>
</evidence>
<dbReference type="GO" id="GO:0003676">
    <property type="term" value="F:nucleic acid binding"/>
    <property type="evidence" value="ECO:0007669"/>
    <property type="project" value="InterPro"/>
</dbReference>
<proteinExistence type="predicted"/>
<reference evidence="2" key="1">
    <citation type="submission" date="2020-02" db="EMBL/GenBank/DDBJ databases">
        <authorList>
            <person name="Palmer J.M."/>
        </authorList>
    </citation>
    <scope>NUCLEOTIDE SEQUENCE</scope>
    <source>
        <strain evidence="2">EPUS1.4</strain>
        <tissue evidence="2">Thallus</tissue>
    </source>
</reference>
<organism evidence="2 3">
    <name type="scientific">Endocarpon pusillum</name>
    <dbReference type="NCBI Taxonomy" id="364733"/>
    <lineage>
        <taxon>Eukaryota</taxon>
        <taxon>Fungi</taxon>
        <taxon>Dikarya</taxon>
        <taxon>Ascomycota</taxon>
        <taxon>Pezizomycotina</taxon>
        <taxon>Eurotiomycetes</taxon>
        <taxon>Chaetothyriomycetidae</taxon>
        <taxon>Verrucariales</taxon>
        <taxon>Verrucariaceae</taxon>
        <taxon>Endocarpon</taxon>
    </lineage>
</organism>
<dbReference type="SUPFAM" id="SSF53098">
    <property type="entry name" value="Ribonuclease H-like"/>
    <property type="match status" value="1"/>
</dbReference>
<protein>
    <recommendedName>
        <fullName evidence="4">3'-5' exonuclease domain-containing protein</fullName>
    </recommendedName>
</protein>
<feature type="compositionally biased region" description="Basic and acidic residues" evidence="1">
    <location>
        <begin position="1"/>
        <end position="10"/>
    </location>
</feature>
<dbReference type="EMBL" id="JAACFV010000004">
    <property type="protein sequence ID" value="KAF7513687.1"/>
    <property type="molecule type" value="Genomic_DNA"/>
</dbReference>
<evidence type="ECO:0000256" key="1">
    <source>
        <dbReference type="SAM" id="MobiDB-lite"/>
    </source>
</evidence>